<name>K9EJB7_9ACTO</name>
<evidence type="ECO:0000313" key="2">
    <source>
        <dbReference type="EMBL" id="EKU95906.1"/>
    </source>
</evidence>
<dbReference type="HOGENOM" id="CLU_942105_0_0_11"/>
<keyword evidence="3" id="KW-1185">Reference proteome</keyword>
<sequence length="295" mass="31251">MTQLPVSAIHPAAQDHLAFTAVFSAPIDVAAVIDRLADKSGAPVAFGISSPNPDGTMREIDPGRAENANGPLIFHYVCDGITVLITPVPLPLQGDMHLPEHSFHLQITMLTSGSHERRAAGARRFAAGAGGPADPNGTASVPATNEEALEWRAEMRELFGVYTSLVRALMAEDAALAVVRQEIGIAFPAHVITGFELASPVPYLLWIYVPVVDGDLRYGRTRGLPLFGHLDVQISGSAKSAEQVYDLLVNTAGYVIENGGTLMPGQTLEAPGVGAVVISQAKDPETGEDLLELKF</sequence>
<dbReference type="InterPro" id="IPR025357">
    <property type="entry name" value="DUF4261"/>
</dbReference>
<proteinExistence type="predicted"/>
<protein>
    <recommendedName>
        <fullName evidence="1">DUF4261 domain-containing protein</fullName>
    </recommendedName>
</protein>
<dbReference type="Proteomes" id="UP000009888">
    <property type="component" value="Unassembled WGS sequence"/>
</dbReference>
<dbReference type="EMBL" id="AGWL01000002">
    <property type="protein sequence ID" value="EKU95906.1"/>
    <property type="molecule type" value="Genomic_DNA"/>
</dbReference>
<dbReference type="eggNOG" id="ENOG50330FM">
    <property type="taxonomic scope" value="Bacteria"/>
</dbReference>
<dbReference type="RefSeq" id="WP_007000899.1">
    <property type="nucleotide sequence ID" value="NZ_JH992955.1"/>
</dbReference>
<evidence type="ECO:0000259" key="1">
    <source>
        <dbReference type="Pfam" id="PF14080"/>
    </source>
</evidence>
<organism evidence="2 3">
    <name type="scientific">Actinobaculum massiliense ACS-171-V-Col2</name>
    <dbReference type="NCBI Taxonomy" id="883066"/>
    <lineage>
        <taxon>Bacteria</taxon>
        <taxon>Bacillati</taxon>
        <taxon>Actinomycetota</taxon>
        <taxon>Actinomycetes</taxon>
        <taxon>Actinomycetales</taxon>
        <taxon>Actinomycetaceae</taxon>
        <taxon>Actinobaculum</taxon>
    </lineage>
</organism>
<evidence type="ECO:0000313" key="3">
    <source>
        <dbReference type="Proteomes" id="UP000009888"/>
    </source>
</evidence>
<dbReference type="Pfam" id="PF14080">
    <property type="entry name" value="DUF4261"/>
    <property type="match status" value="1"/>
</dbReference>
<dbReference type="AlphaFoldDB" id="K9EJB7"/>
<dbReference type="PATRIC" id="fig|883066.3.peg.713"/>
<comment type="caution">
    <text evidence="2">The sequence shown here is derived from an EMBL/GenBank/DDBJ whole genome shotgun (WGS) entry which is preliminary data.</text>
</comment>
<feature type="domain" description="DUF4261" evidence="1">
    <location>
        <begin position="220"/>
        <end position="283"/>
    </location>
</feature>
<gene>
    <name evidence="2" type="ORF">HMPREF9233_00693</name>
</gene>
<reference evidence="2 3" key="1">
    <citation type="submission" date="2012-09" db="EMBL/GenBank/DDBJ databases">
        <title>The Genome Sequence of Actinobaculum massiliae ACS-171-V-COL2.</title>
        <authorList>
            <consortium name="The Broad Institute Genome Sequencing Platform"/>
            <person name="Earl A."/>
            <person name="Ward D."/>
            <person name="Feldgarden M."/>
            <person name="Gevers D."/>
            <person name="Saerens B."/>
            <person name="Vaneechoutte M."/>
            <person name="Walker B."/>
            <person name="Young S.K."/>
            <person name="Zeng Q."/>
            <person name="Gargeya S."/>
            <person name="Fitzgerald M."/>
            <person name="Haas B."/>
            <person name="Abouelleil A."/>
            <person name="Alvarado L."/>
            <person name="Arachchi H.M."/>
            <person name="Berlin A."/>
            <person name="Chapman S.B."/>
            <person name="Goldberg J."/>
            <person name="Griggs A."/>
            <person name="Gujja S."/>
            <person name="Hansen M."/>
            <person name="Howarth C."/>
            <person name="Imamovic A."/>
            <person name="Larimer J."/>
            <person name="McCowen C."/>
            <person name="Montmayeur A."/>
            <person name="Murphy C."/>
            <person name="Neiman D."/>
            <person name="Pearson M."/>
            <person name="Priest M."/>
            <person name="Roberts A."/>
            <person name="Saif S."/>
            <person name="Shea T."/>
            <person name="Sisk P."/>
            <person name="Sykes S."/>
            <person name="Wortman J."/>
            <person name="Nusbaum C."/>
            <person name="Birren B."/>
        </authorList>
    </citation>
    <scope>NUCLEOTIDE SEQUENCE [LARGE SCALE GENOMIC DNA]</scope>
    <source>
        <strain evidence="3">ACS-171-V-Col2</strain>
    </source>
</reference>
<accession>K9EJB7</accession>